<dbReference type="EMBL" id="JAMSHJ010000006">
    <property type="protein sequence ID" value="KAI5396342.1"/>
    <property type="molecule type" value="Genomic_DNA"/>
</dbReference>
<dbReference type="Gene3D" id="3.30.420.10">
    <property type="entry name" value="Ribonuclease H-like superfamily/Ribonuclease H"/>
    <property type="match status" value="1"/>
</dbReference>
<dbReference type="SUPFAM" id="SSF53098">
    <property type="entry name" value="Ribonuclease H-like"/>
    <property type="match status" value="1"/>
</dbReference>
<organism evidence="3 4">
    <name type="scientific">Pisum sativum</name>
    <name type="common">Garden pea</name>
    <name type="synonym">Lathyrus oleraceus</name>
    <dbReference type="NCBI Taxonomy" id="3888"/>
    <lineage>
        <taxon>Eukaryota</taxon>
        <taxon>Viridiplantae</taxon>
        <taxon>Streptophyta</taxon>
        <taxon>Embryophyta</taxon>
        <taxon>Tracheophyta</taxon>
        <taxon>Spermatophyta</taxon>
        <taxon>Magnoliopsida</taxon>
        <taxon>eudicotyledons</taxon>
        <taxon>Gunneridae</taxon>
        <taxon>Pentapetalae</taxon>
        <taxon>rosids</taxon>
        <taxon>fabids</taxon>
        <taxon>Fabales</taxon>
        <taxon>Fabaceae</taxon>
        <taxon>Papilionoideae</taxon>
        <taxon>50 kb inversion clade</taxon>
        <taxon>NPAAA clade</taxon>
        <taxon>Hologalegina</taxon>
        <taxon>IRL clade</taxon>
        <taxon>Fabeae</taxon>
        <taxon>Lathyrus</taxon>
    </lineage>
</organism>
<feature type="region of interest" description="Disordered" evidence="1">
    <location>
        <begin position="172"/>
        <end position="215"/>
    </location>
</feature>
<sequence>MPCLYTSQQNGRAERKHRHIAELGLTLLAQAKMPMSFWWDAFSTAVYLINRLPSTTNFNKSPYTLITKKEPDYKALKPFGCACYPCLRPYNQHKMQFHTTRCVFLGYNNSHKGYKCLNSHGRVFVSRHVMFNENQFPFHDGFLNTKRPLEEITNTDHLHSLFPLCRAGNDNLSPTNETEATASQDTLTPVASQDNSSPTTSIDTQQQLTIQSEGDSINVEENNIETMSSNEDTIETSNNINDQHEANGLVDYKLVASLTCRCILVGSDLDLYYGGLVSKHVDVQGLFGLYMIMLPYSGPWFCFLQHMYHMAHHMYVMVPWRLMACWLDNANDIKVGI</sequence>
<evidence type="ECO:0000259" key="2">
    <source>
        <dbReference type="Pfam" id="PF25597"/>
    </source>
</evidence>
<accession>A0A9D4W749</accession>
<feature type="domain" description="Retroviral polymerase SH3-like" evidence="2">
    <location>
        <begin position="81"/>
        <end position="139"/>
    </location>
</feature>
<comment type="caution">
    <text evidence="3">The sequence shown here is derived from an EMBL/GenBank/DDBJ whole genome shotgun (WGS) entry which is preliminary data.</text>
</comment>
<dbReference type="InterPro" id="IPR012337">
    <property type="entry name" value="RNaseH-like_sf"/>
</dbReference>
<keyword evidence="4" id="KW-1185">Reference proteome</keyword>
<dbReference type="Proteomes" id="UP001058974">
    <property type="component" value="Chromosome 6"/>
</dbReference>
<dbReference type="PANTHER" id="PTHR42648">
    <property type="entry name" value="TRANSPOSASE, PUTATIVE-RELATED"/>
    <property type="match status" value="1"/>
</dbReference>
<evidence type="ECO:0000313" key="4">
    <source>
        <dbReference type="Proteomes" id="UP001058974"/>
    </source>
</evidence>
<evidence type="ECO:0000313" key="3">
    <source>
        <dbReference type="EMBL" id="KAI5396342.1"/>
    </source>
</evidence>
<reference evidence="3 4" key="1">
    <citation type="journal article" date="2022" name="Nat. Genet.">
        <title>Improved pea reference genome and pan-genome highlight genomic features and evolutionary characteristics.</title>
        <authorList>
            <person name="Yang T."/>
            <person name="Liu R."/>
            <person name="Luo Y."/>
            <person name="Hu S."/>
            <person name="Wang D."/>
            <person name="Wang C."/>
            <person name="Pandey M.K."/>
            <person name="Ge S."/>
            <person name="Xu Q."/>
            <person name="Li N."/>
            <person name="Li G."/>
            <person name="Huang Y."/>
            <person name="Saxena R.K."/>
            <person name="Ji Y."/>
            <person name="Li M."/>
            <person name="Yan X."/>
            <person name="He Y."/>
            <person name="Liu Y."/>
            <person name="Wang X."/>
            <person name="Xiang C."/>
            <person name="Varshney R.K."/>
            <person name="Ding H."/>
            <person name="Gao S."/>
            <person name="Zong X."/>
        </authorList>
    </citation>
    <scope>NUCLEOTIDE SEQUENCE [LARGE SCALE GENOMIC DNA]</scope>
    <source>
        <strain evidence="3 4">cv. Zhongwan 6</strain>
    </source>
</reference>
<dbReference type="PANTHER" id="PTHR42648:SF26">
    <property type="entry name" value="INTEGRASE CATALYTIC DOMAIN-CONTAINING PROTEIN"/>
    <property type="match status" value="1"/>
</dbReference>
<dbReference type="InterPro" id="IPR036397">
    <property type="entry name" value="RNaseH_sf"/>
</dbReference>
<dbReference type="AlphaFoldDB" id="A0A9D4W749"/>
<dbReference type="Gramene" id="Psat06G0251900-T1">
    <property type="protein sequence ID" value="KAI5396342.1"/>
    <property type="gene ID" value="KIW84_062519"/>
</dbReference>
<dbReference type="InterPro" id="IPR039537">
    <property type="entry name" value="Retrotran_Ty1/copia-like"/>
</dbReference>
<dbReference type="GO" id="GO:0003676">
    <property type="term" value="F:nucleic acid binding"/>
    <property type="evidence" value="ECO:0007669"/>
    <property type="project" value="InterPro"/>
</dbReference>
<name>A0A9D4W749_PEA</name>
<gene>
    <name evidence="3" type="ORF">KIW84_062519</name>
</gene>
<proteinExistence type="predicted"/>
<evidence type="ECO:0000256" key="1">
    <source>
        <dbReference type="SAM" id="MobiDB-lite"/>
    </source>
</evidence>
<dbReference type="Pfam" id="PF25597">
    <property type="entry name" value="SH3_retrovirus"/>
    <property type="match status" value="1"/>
</dbReference>
<protein>
    <recommendedName>
        <fullName evidence="2">Retroviral polymerase SH3-like domain-containing protein</fullName>
    </recommendedName>
</protein>
<dbReference type="InterPro" id="IPR057670">
    <property type="entry name" value="SH3_retrovirus"/>
</dbReference>